<gene>
    <name evidence="11" type="ORF">MIND_01200700</name>
</gene>
<dbReference type="SMART" id="SM00944">
    <property type="entry name" value="Pro-kuma_activ"/>
    <property type="match status" value="1"/>
</dbReference>
<evidence type="ECO:0000256" key="8">
    <source>
        <dbReference type="PROSITE-ProRule" id="PRU01032"/>
    </source>
</evidence>
<evidence type="ECO:0000259" key="10">
    <source>
        <dbReference type="PROSITE" id="PS51695"/>
    </source>
</evidence>
<evidence type="ECO:0000256" key="7">
    <source>
        <dbReference type="ARBA" id="ARBA00023145"/>
    </source>
</evidence>
<feature type="active site" description="Charge relay system" evidence="8">
    <location>
        <position position="483"/>
    </location>
</feature>
<reference evidence="11" key="1">
    <citation type="submission" date="2020-05" db="EMBL/GenBank/DDBJ databases">
        <title>Mycena genomes resolve the evolution of fungal bioluminescence.</title>
        <authorList>
            <person name="Tsai I.J."/>
        </authorList>
    </citation>
    <scope>NUCLEOTIDE SEQUENCE</scope>
    <source>
        <strain evidence="11">171206Taipei</strain>
    </source>
</reference>
<feature type="binding site" evidence="8">
    <location>
        <position position="547"/>
    </location>
    <ligand>
        <name>Ca(2+)</name>
        <dbReference type="ChEBI" id="CHEBI:29108"/>
    </ligand>
</feature>
<keyword evidence="12" id="KW-1185">Reference proteome</keyword>
<keyword evidence="6 8" id="KW-0106">Calcium</keyword>
<comment type="cofactor">
    <cofactor evidence="8">
        <name>Ca(2+)</name>
        <dbReference type="ChEBI" id="CHEBI:29108"/>
    </cofactor>
    <text evidence="8">Binds 1 Ca(2+) ion per subunit.</text>
</comment>
<dbReference type="CDD" id="cd04056">
    <property type="entry name" value="Peptidases_S53"/>
    <property type="match status" value="1"/>
</dbReference>
<proteinExistence type="predicted"/>
<dbReference type="Proteomes" id="UP000636479">
    <property type="component" value="Unassembled WGS sequence"/>
</dbReference>
<dbReference type="InterPro" id="IPR015366">
    <property type="entry name" value="S53_propep"/>
</dbReference>
<dbReference type="Pfam" id="PF09286">
    <property type="entry name" value="Pro-kuma_activ"/>
    <property type="match status" value="1"/>
</dbReference>
<keyword evidence="9" id="KW-0732">Signal</keyword>
<feature type="binding site" evidence="8">
    <location>
        <position position="526"/>
    </location>
    <ligand>
        <name>Ca(2+)</name>
        <dbReference type="ChEBI" id="CHEBI:29108"/>
    </ligand>
</feature>
<evidence type="ECO:0000256" key="4">
    <source>
        <dbReference type="ARBA" id="ARBA00022801"/>
    </source>
</evidence>
<feature type="active site" description="Charge relay system" evidence="8">
    <location>
        <position position="279"/>
    </location>
</feature>
<evidence type="ECO:0000256" key="1">
    <source>
        <dbReference type="ARBA" id="ARBA00004239"/>
    </source>
</evidence>
<keyword evidence="4 8" id="KW-0378">Hydrolase</keyword>
<sequence length="568" mass="60328">MILSFSLLAAFIGCAAASPGDSVAMVVHEQRARPARGFVNIGPAPDGEQLHLRIALHSNDFAGLEDELYAVSDPSSPRYGQHLTQKQVARYIKPSDDSLAAVTSWLRQHEISAVPISPAGDILQIQITVSQANSLFNAQFSSFSHPDINGTTTRTLQYSLPANLSPHISYIHPATSFSTPFAMPKSRPAPTKRDGIDPSCADLTTISCVLAEYGIPTTPATQSSNVLGVSGFINQFANFLDLRDFLTQFRPDISPTTKFDVQLLDGGANTQVRQFAGTEASLDIQYTVGLAAGVPVRFISVGLLNNDDAGGFLDQINALINSTSRPTVLSTSYGFGEDDLTLPVAEGLCKANAQLGAMGTSVLLASGDGGVAGRSFDCTTFKPTAPSNCPWVTSVGGSQIILENFTKDNMSEIGASFSSGGFSNHFKTPRYQRRDVEQYIANLNGTYDGLYNPSGRGFPDVSAQSVNFEIIVNDQAYLVSGTSAAVPVFASVISFLNDELITAGRRPLGFLNPFLYSPIGRAALNDITVGRNPGCGTSGFSAGTGWDPVTGLGSPNYTRLRKAVGLRP</sequence>
<evidence type="ECO:0000256" key="9">
    <source>
        <dbReference type="SAM" id="SignalP"/>
    </source>
</evidence>
<dbReference type="GO" id="GO:0008240">
    <property type="term" value="F:tripeptidyl-peptidase activity"/>
    <property type="evidence" value="ECO:0007669"/>
    <property type="project" value="TreeGrafter"/>
</dbReference>
<evidence type="ECO:0000256" key="5">
    <source>
        <dbReference type="ARBA" id="ARBA00022825"/>
    </source>
</evidence>
<name>A0A8H6S507_9AGAR</name>
<dbReference type="CDD" id="cd11377">
    <property type="entry name" value="Pro-peptidase_S53"/>
    <property type="match status" value="1"/>
</dbReference>
<evidence type="ECO:0000256" key="2">
    <source>
        <dbReference type="ARBA" id="ARBA00022670"/>
    </source>
</evidence>
<dbReference type="GO" id="GO:0005576">
    <property type="term" value="C:extracellular region"/>
    <property type="evidence" value="ECO:0007669"/>
    <property type="project" value="UniProtKB-SubCell"/>
</dbReference>
<dbReference type="RefSeq" id="XP_037215442.1">
    <property type="nucleotide sequence ID" value="XM_037368516.1"/>
</dbReference>
<dbReference type="SUPFAM" id="SSF54897">
    <property type="entry name" value="Protease propeptides/inhibitors"/>
    <property type="match status" value="1"/>
</dbReference>
<dbReference type="GO" id="GO:0004252">
    <property type="term" value="F:serine-type endopeptidase activity"/>
    <property type="evidence" value="ECO:0007669"/>
    <property type="project" value="UniProtKB-UniRule"/>
</dbReference>
<keyword evidence="2 8" id="KW-0645">Protease</keyword>
<feature type="binding site" evidence="8">
    <location>
        <position position="527"/>
    </location>
    <ligand>
        <name>Ca(2+)</name>
        <dbReference type="ChEBI" id="CHEBI:29108"/>
    </ligand>
</feature>
<dbReference type="InterPro" id="IPR036852">
    <property type="entry name" value="Peptidase_S8/S53_dom_sf"/>
</dbReference>
<comment type="subcellular location">
    <subcellularLocation>
        <location evidence="1">Secreted</location>
        <location evidence="1">Extracellular space</location>
    </subcellularLocation>
</comment>
<dbReference type="GO" id="GO:0046872">
    <property type="term" value="F:metal ion binding"/>
    <property type="evidence" value="ECO:0007669"/>
    <property type="project" value="UniProtKB-UniRule"/>
</dbReference>
<dbReference type="GO" id="GO:0006508">
    <property type="term" value="P:proteolysis"/>
    <property type="evidence" value="ECO:0007669"/>
    <property type="project" value="UniProtKB-KW"/>
</dbReference>
<feature type="chain" id="PRO_5034634826" evidence="9">
    <location>
        <begin position="18"/>
        <end position="568"/>
    </location>
</feature>
<accession>A0A8H6S507</accession>
<dbReference type="PROSITE" id="PS51695">
    <property type="entry name" value="SEDOLISIN"/>
    <property type="match status" value="1"/>
</dbReference>
<dbReference type="SUPFAM" id="SSF52743">
    <property type="entry name" value="Subtilisin-like"/>
    <property type="match status" value="1"/>
</dbReference>
<keyword evidence="3 8" id="KW-0479">Metal-binding</keyword>
<dbReference type="InterPro" id="IPR030400">
    <property type="entry name" value="Sedolisin_dom"/>
</dbReference>
<dbReference type="Gene3D" id="3.40.50.200">
    <property type="entry name" value="Peptidase S8/S53 domain"/>
    <property type="match status" value="1"/>
</dbReference>
<dbReference type="GeneID" id="59351032"/>
<dbReference type="AlphaFoldDB" id="A0A8H6S507"/>
<dbReference type="EMBL" id="JACAZF010000011">
    <property type="protein sequence ID" value="KAF7293014.1"/>
    <property type="molecule type" value="Genomic_DNA"/>
</dbReference>
<evidence type="ECO:0000313" key="11">
    <source>
        <dbReference type="EMBL" id="KAF7293014.1"/>
    </source>
</evidence>
<evidence type="ECO:0000256" key="6">
    <source>
        <dbReference type="ARBA" id="ARBA00022837"/>
    </source>
</evidence>
<dbReference type="OrthoDB" id="409122at2759"/>
<comment type="caution">
    <text evidence="11">The sequence shown here is derived from an EMBL/GenBank/DDBJ whole genome shotgun (WGS) entry which is preliminary data.</text>
</comment>
<evidence type="ECO:0000256" key="3">
    <source>
        <dbReference type="ARBA" id="ARBA00022723"/>
    </source>
</evidence>
<organism evidence="11 12">
    <name type="scientific">Mycena indigotica</name>
    <dbReference type="NCBI Taxonomy" id="2126181"/>
    <lineage>
        <taxon>Eukaryota</taxon>
        <taxon>Fungi</taxon>
        <taxon>Dikarya</taxon>
        <taxon>Basidiomycota</taxon>
        <taxon>Agaricomycotina</taxon>
        <taxon>Agaricomycetes</taxon>
        <taxon>Agaricomycetidae</taxon>
        <taxon>Agaricales</taxon>
        <taxon>Marasmiineae</taxon>
        <taxon>Mycenaceae</taxon>
        <taxon>Mycena</taxon>
    </lineage>
</organism>
<feature type="binding site" evidence="8">
    <location>
        <position position="545"/>
    </location>
    <ligand>
        <name>Ca(2+)</name>
        <dbReference type="ChEBI" id="CHEBI:29108"/>
    </ligand>
</feature>
<evidence type="ECO:0000313" key="12">
    <source>
        <dbReference type="Proteomes" id="UP000636479"/>
    </source>
</evidence>
<protein>
    <submittedName>
        <fullName evidence="11">Family S53 protease-like protein</fullName>
    </submittedName>
</protein>
<dbReference type="PANTHER" id="PTHR14218">
    <property type="entry name" value="PROTEASE S8 TRIPEPTIDYL PEPTIDASE I CLN2"/>
    <property type="match status" value="1"/>
</dbReference>
<dbReference type="InterPro" id="IPR050819">
    <property type="entry name" value="Tripeptidyl-peptidase_I"/>
</dbReference>
<feature type="signal peptide" evidence="9">
    <location>
        <begin position="1"/>
        <end position="17"/>
    </location>
</feature>
<feature type="active site" description="Charge relay system" evidence="8">
    <location>
        <position position="283"/>
    </location>
</feature>
<keyword evidence="7" id="KW-0865">Zymogen</keyword>
<dbReference type="PANTHER" id="PTHR14218:SF15">
    <property type="entry name" value="TRIPEPTIDYL-PEPTIDASE 1"/>
    <property type="match status" value="1"/>
</dbReference>
<feature type="domain" description="Peptidase S53" evidence="10">
    <location>
        <begin position="203"/>
        <end position="567"/>
    </location>
</feature>
<keyword evidence="5 8" id="KW-0720">Serine protease</keyword>